<reference evidence="3" key="1">
    <citation type="journal article" date="2018" name="Nat. Microbiol.">
        <title>Leveraging single-cell genomics to expand the fungal tree of life.</title>
        <authorList>
            <person name="Ahrendt S.R."/>
            <person name="Quandt C.A."/>
            <person name="Ciobanu D."/>
            <person name="Clum A."/>
            <person name="Salamov A."/>
            <person name="Andreopoulos B."/>
            <person name="Cheng J.F."/>
            <person name="Woyke T."/>
            <person name="Pelin A."/>
            <person name="Henrissat B."/>
            <person name="Reynolds N.K."/>
            <person name="Benny G.L."/>
            <person name="Smith M.E."/>
            <person name="James T.Y."/>
            <person name="Grigoriev I.V."/>
        </authorList>
    </citation>
    <scope>NUCLEOTIDE SEQUENCE [LARGE SCALE GENOMIC DNA]</scope>
    <source>
        <strain evidence="3">RSA 468</strain>
    </source>
</reference>
<name>A0A4Q0A0T4_9FUNG</name>
<evidence type="ECO:0000313" key="3">
    <source>
        <dbReference type="Proteomes" id="UP000268162"/>
    </source>
</evidence>
<feature type="chain" id="PRO_5020661770" evidence="1">
    <location>
        <begin position="21"/>
        <end position="122"/>
    </location>
</feature>
<evidence type="ECO:0000313" key="2">
    <source>
        <dbReference type="EMBL" id="RKP38882.1"/>
    </source>
</evidence>
<dbReference type="EMBL" id="ML002320">
    <property type="protein sequence ID" value="RKP38882.1"/>
    <property type="molecule type" value="Genomic_DNA"/>
</dbReference>
<organism evidence="2 3">
    <name type="scientific">Dimargaris cristalligena</name>
    <dbReference type="NCBI Taxonomy" id="215637"/>
    <lineage>
        <taxon>Eukaryota</taxon>
        <taxon>Fungi</taxon>
        <taxon>Fungi incertae sedis</taxon>
        <taxon>Zoopagomycota</taxon>
        <taxon>Kickxellomycotina</taxon>
        <taxon>Dimargaritomycetes</taxon>
        <taxon>Dimargaritales</taxon>
        <taxon>Dimargaritaceae</taxon>
        <taxon>Dimargaris</taxon>
    </lineage>
</organism>
<feature type="signal peptide" evidence="1">
    <location>
        <begin position="1"/>
        <end position="20"/>
    </location>
</feature>
<keyword evidence="1" id="KW-0732">Signal</keyword>
<accession>A0A4Q0A0T4</accession>
<dbReference type="AlphaFoldDB" id="A0A4Q0A0T4"/>
<proteinExistence type="predicted"/>
<protein>
    <submittedName>
        <fullName evidence="2">Uncharacterized protein</fullName>
    </submittedName>
</protein>
<gene>
    <name evidence="2" type="ORF">BJ085DRAFT_33260</name>
</gene>
<evidence type="ECO:0000256" key="1">
    <source>
        <dbReference type="SAM" id="SignalP"/>
    </source>
</evidence>
<sequence length="122" mass="13462">MHACKMTGLLSLLFLVCTSGANDSELDFNNTVLYNYGLQFSIADVATNPFPGPRAKAPPLSNILDCISQLDSDGLGYFINRLEQIMGGRDILEHRDPEQMYSTDNLSNQRVLTKYISQAEAG</sequence>
<keyword evidence="3" id="KW-1185">Reference proteome</keyword>
<dbReference type="Proteomes" id="UP000268162">
    <property type="component" value="Unassembled WGS sequence"/>
</dbReference>